<sequence length="236" mass="26892">MLQMNATLDESYFVSNFISGLKEKLKHRIKVHPPKDLAEAFRQAKLFELTLDFENRRQKYNVKSFSTTWLPGNQRNASSNHNSKVANPTMNPKQSLIEYKRSHNLCFKCGEKYNPGHQCKLKQLNVMEEEESDEIEEQEEWNNLEERATEEEKQHDVGLEISMNALIGSVSFNTLRRAGSIRGRALSILVDSGSTHSFITPTWAKDGLELVSNPPLAINVANGKKLYINAKSNQLL</sequence>
<evidence type="ECO:0000313" key="2">
    <source>
        <dbReference type="EMBL" id="GMI64784.1"/>
    </source>
</evidence>
<proteinExistence type="predicted"/>
<dbReference type="AlphaFoldDB" id="A0A9W7GTP0"/>
<dbReference type="OrthoDB" id="1934862at2759"/>
<organism evidence="2 3">
    <name type="scientific">Hibiscus trionum</name>
    <name type="common">Flower of an hour</name>
    <dbReference type="NCBI Taxonomy" id="183268"/>
    <lineage>
        <taxon>Eukaryota</taxon>
        <taxon>Viridiplantae</taxon>
        <taxon>Streptophyta</taxon>
        <taxon>Embryophyta</taxon>
        <taxon>Tracheophyta</taxon>
        <taxon>Spermatophyta</taxon>
        <taxon>Magnoliopsida</taxon>
        <taxon>eudicotyledons</taxon>
        <taxon>Gunneridae</taxon>
        <taxon>Pentapetalae</taxon>
        <taxon>rosids</taxon>
        <taxon>malvids</taxon>
        <taxon>Malvales</taxon>
        <taxon>Malvaceae</taxon>
        <taxon>Malvoideae</taxon>
        <taxon>Hibiscus</taxon>
    </lineage>
</organism>
<gene>
    <name evidence="2" type="ORF">HRI_000147700</name>
</gene>
<name>A0A9W7GTP0_HIBTR</name>
<protein>
    <submittedName>
        <fullName evidence="2">Uncharacterized protein</fullName>
    </submittedName>
</protein>
<evidence type="ECO:0000256" key="1">
    <source>
        <dbReference type="SAM" id="Coils"/>
    </source>
</evidence>
<dbReference type="GO" id="GO:0004190">
    <property type="term" value="F:aspartic-type endopeptidase activity"/>
    <property type="evidence" value="ECO:0007669"/>
    <property type="project" value="InterPro"/>
</dbReference>
<keyword evidence="1" id="KW-0175">Coiled coil</keyword>
<dbReference type="EMBL" id="BSYR01000003">
    <property type="protein sequence ID" value="GMI64784.1"/>
    <property type="molecule type" value="Genomic_DNA"/>
</dbReference>
<dbReference type="InterPro" id="IPR001969">
    <property type="entry name" value="Aspartic_peptidase_AS"/>
</dbReference>
<dbReference type="PROSITE" id="PS00141">
    <property type="entry name" value="ASP_PROTEASE"/>
    <property type="match status" value="1"/>
</dbReference>
<keyword evidence="3" id="KW-1185">Reference proteome</keyword>
<reference evidence="2" key="1">
    <citation type="submission" date="2023-05" db="EMBL/GenBank/DDBJ databases">
        <title>Genome and transcriptome analyses reveal genes involved in the formation of fine ridges on petal epidermal cells in Hibiscus trionum.</title>
        <authorList>
            <person name="Koshimizu S."/>
            <person name="Masuda S."/>
            <person name="Ishii T."/>
            <person name="Shirasu K."/>
            <person name="Hoshino A."/>
            <person name="Arita M."/>
        </authorList>
    </citation>
    <scope>NUCLEOTIDE SEQUENCE</scope>
    <source>
        <strain evidence="2">Hamamatsu line</strain>
    </source>
</reference>
<dbReference type="GO" id="GO:0006508">
    <property type="term" value="P:proteolysis"/>
    <property type="evidence" value="ECO:0007669"/>
    <property type="project" value="InterPro"/>
</dbReference>
<dbReference type="Proteomes" id="UP001165190">
    <property type="component" value="Unassembled WGS sequence"/>
</dbReference>
<accession>A0A9W7GTP0</accession>
<evidence type="ECO:0000313" key="3">
    <source>
        <dbReference type="Proteomes" id="UP001165190"/>
    </source>
</evidence>
<dbReference type="CDD" id="cd00303">
    <property type="entry name" value="retropepsin_like"/>
    <property type="match status" value="1"/>
</dbReference>
<feature type="coiled-coil region" evidence="1">
    <location>
        <begin position="127"/>
        <end position="154"/>
    </location>
</feature>
<comment type="caution">
    <text evidence="2">The sequence shown here is derived from an EMBL/GenBank/DDBJ whole genome shotgun (WGS) entry which is preliminary data.</text>
</comment>